<reference evidence="1" key="1">
    <citation type="journal article" date="2014" name="Int. J. Syst. Evol. Microbiol.">
        <title>Complete genome sequence of Corynebacterium casei LMG S-19264T (=DSM 44701T), isolated from a smear-ripened cheese.</title>
        <authorList>
            <consortium name="US DOE Joint Genome Institute (JGI-PGF)"/>
            <person name="Walter F."/>
            <person name="Albersmeier A."/>
            <person name="Kalinowski J."/>
            <person name="Ruckert C."/>
        </authorList>
    </citation>
    <scope>NUCLEOTIDE SEQUENCE</scope>
    <source>
        <strain evidence="1">CGMCC 1.15880</strain>
    </source>
</reference>
<dbReference type="AlphaFoldDB" id="A0A916QVN0"/>
<comment type="caution">
    <text evidence="1">The sequence shown here is derived from an EMBL/GenBank/DDBJ whole genome shotgun (WGS) entry which is preliminary data.</text>
</comment>
<gene>
    <name evidence="1" type="ORF">GCM10011498_11490</name>
</gene>
<sequence>MLGCHGATGMWPNPMPLLSLEAVKRIACAPRSGNGSGDEIAAAATYDVLTTP</sequence>
<dbReference type="EMBL" id="BMKA01000002">
    <property type="protein sequence ID" value="GGA13262.1"/>
    <property type="molecule type" value="Genomic_DNA"/>
</dbReference>
<name>A0A916QVN0_9RHOB</name>
<proteinExistence type="predicted"/>
<evidence type="ECO:0000313" key="1">
    <source>
        <dbReference type="EMBL" id="GGA13262.1"/>
    </source>
</evidence>
<reference evidence="1" key="2">
    <citation type="submission" date="2020-09" db="EMBL/GenBank/DDBJ databases">
        <authorList>
            <person name="Sun Q."/>
            <person name="Zhou Y."/>
        </authorList>
    </citation>
    <scope>NUCLEOTIDE SEQUENCE</scope>
    <source>
        <strain evidence="1">CGMCC 1.15880</strain>
    </source>
</reference>
<dbReference type="Proteomes" id="UP000628017">
    <property type="component" value="Unassembled WGS sequence"/>
</dbReference>
<protein>
    <submittedName>
        <fullName evidence="1">Uncharacterized protein</fullName>
    </submittedName>
</protein>
<organism evidence="1 2">
    <name type="scientific">Neptunicoccus cionae</name>
    <dbReference type="NCBI Taxonomy" id="2035344"/>
    <lineage>
        <taxon>Bacteria</taxon>
        <taxon>Pseudomonadati</taxon>
        <taxon>Pseudomonadota</taxon>
        <taxon>Alphaproteobacteria</taxon>
        <taxon>Rhodobacterales</taxon>
        <taxon>Paracoccaceae</taxon>
        <taxon>Neptunicoccus</taxon>
    </lineage>
</organism>
<accession>A0A916QVN0</accession>
<evidence type="ECO:0000313" key="2">
    <source>
        <dbReference type="Proteomes" id="UP000628017"/>
    </source>
</evidence>
<keyword evidence="2" id="KW-1185">Reference proteome</keyword>